<accession>A0A0S4V3A1</accession>
<organism evidence="2">
    <name type="scientific">Ralstonia solanacearum</name>
    <name type="common">Pseudomonas solanacearum</name>
    <dbReference type="NCBI Taxonomy" id="305"/>
    <lineage>
        <taxon>Bacteria</taxon>
        <taxon>Pseudomonadati</taxon>
        <taxon>Pseudomonadota</taxon>
        <taxon>Betaproteobacteria</taxon>
        <taxon>Burkholderiales</taxon>
        <taxon>Burkholderiaceae</taxon>
        <taxon>Ralstonia</taxon>
        <taxon>Ralstonia solanacearum species complex</taxon>
    </lineage>
</organism>
<feature type="compositionally biased region" description="Low complexity" evidence="1">
    <location>
        <begin position="64"/>
        <end position="77"/>
    </location>
</feature>
<evidence type="ECO:0000313" key="2">
    <source>
        <dbReference type="EMBL" id="CUV28465.1"/>
    </source>
</evidence>
<gene>
    <name evidence="2" type="ORF">RUN1985_v1_220015</name>
</gene>
<dbReference type="EMBL" id="LN899824">
    <property type="protein sequence ID" value="CUV28465.1"/>
    <property type="molecule type" value="Genomic_DNA"/>
</dbReference>
<evidence type="ECO:0000256" key="1">
    <source>
        <dbReference type="SAM" id="MobiDB-lite"/>
    </source>
</evidence>
<protein>
    <submittedName>
        <fullName evidence="2">Uncharacterized protein</fullName>
    </submittedName>
</protein>
<name>A0A0S4V3A1_RALSL</name>
<feature type="region of interest" description="Disordered" evidence="1">
    <location>
        <begin position="64"/>
        <end position="97"/>
    </location>
</feature>
<sequence>MSGLLLRRIAHPCISKRALRSLAEHMSKKAYQTARRAQFYLMMLCGMRTNCLARRHIRNCCASTRSASRNRASNSTTPAETTTAGALRGPRHARFHW</sequence>
<reference evidence="2" key="1">
    <citation type="submission" date="2015-10" db="EMBL/GenBank/DDBJ databases">
        <authorList>
            <person name="Gilbert D.G."/>
        </authorList>
    </citation>
    <scope>NUCLEOTIDE SEQUENCE</scope>
    <source>
        <strain evidence="2">Phyl III-seqv23</strain>
    </source>
</reference>
<dbReference type="AlphaFoldDB" id="A0A0S4V3A1"/>
<proteinExistence type="predicted"/>